<dbReference type="Proteomes" id="UP000789901">
    <property type="component" value="Unassembled WGS sequence"/>
</dbReference>
<evidence type="ECO:0000313" key="1">
    <source>
        <dbReference type="EMBL" id="CAG8765103.1"/>
    </source>
</evidence>
<name>A0ABN7VEY0_GIGMA</name>
<keyword evidence="2" id="KW-1185">Reference proteome</keyword>
<protein>
    <submittedName>
        <fullName evidence="1">10695_t:CDS:1</fullName>
    </submittedName>
</protein>
<organism evidence="1 2">
    <name type="scientific">Gigaspora margarita</name>
    <dbReference type="NCBI Taxonomy" id="4874"/>
    <lineage>
        <taxon>Eukaryota</taxon>
        <taxon>Fungi</taxon>
        <taxon>Fungi incertae sedis</taxon>
        <taxon>Mucoromycota</taxon>
        <taxon>Glomeromycotina</taxon>
        <taxon>Glomeromycetes</taxon>
        <taxon>Diversisporales</taxon>
        <taxon>Gigasporaceae</taxon>
        <taxon>Gigaspora</taxon>
    </lineage>
</organism>
<sequence>MAKQTKKNINSAYMYCVEFTTDSNCKKKDQIVNGIARQKQKEKYKKAECKRCKKEEEINEHWIICEKNKERLEKLIDELIRKTLRKINKVYNTNRKIITNLLKSSNNEIDIKQASLKGIITKRTVLEIKKITKEYKEKHDFTTYFLYKINKKIYKDIW</sequence>
<evidence type="ECO:0000313" key="2">
    <source>
        <dbReference type="Proteomes" id="UP000789901"/>
    </source>
</evidence>
<reference evidence="1 2" key="1">
    <citation type="submission" date="2021-06" db="EMBL/GenBank/DDBJ databases">
        <authorList>
            <person name="Kallberg Y."/>
            <person name="Tangrot J."/>
            <person name="Rosling A."/>
        </authorList>
    </citation>
    <scope>NUCLEOTIDE SEQUENCE [LARGE SCALE GENOMIC DNA]</scope>
    <source>
        <strain evidence="1 2">120-4 pot B 10/14</strain>
    </source>
</reference>
<accession>A0ABN7VEY0</accession>
<dbReference type="EMBL" id="CAJVQB010013889">
    <property type="protein sequence ID" value="CAG8765103.1"/>
    <property type="molecule type" value="Genomic_DNA"/>
</dbReference>
<comment type="caution">
    <text evidence="1">The sequence shown here is derived from an EMBL/GenBank/DDBJ whole genome shotgun (WGS) entry which is preliminary data.</text>
</comment>
<proteinExistence type="predicted"/>
<feature type="non-terminal residue" evidence="1">
    <location>
        <position position="158"/>
    </location>
</feature>
<gene>
    <name evidence="1" type="ORF">GMARGA_LOCUS17934</name>
</gene>